<dbReference type="Proteomes" id="UP000316213">
    <property type="component" value="Unassembled WGS sequence"/>
</dbReference>
<feature type="compositionally biased region" description="Polar residues" evidence="1">
    <location>
        <begin position="246"/>
        <end position="260"/>
    </location>
</feature>
<organism evidence="2 3">
    <name type="scientific">Neorhodopirellula pilleata</name>
    <dbReference type="NCBI Taxonomy" id="2714738"/>
    <lineage>
        <taxon>Bacteria</taxon>
        <taxon>Pseudomonadati</taxon>
        <taxon>Planctomycetota</taxon>
        <taxon>Planctomycetia</taxon>
        <taxon>Pirellulales</taxon>
        <taxon>Pirellulaceae</taxon>
        <taxon>Neorhodopirellula</taxon>
    </lineage>
</organism>
<keyword evidence="3" id="KW-1185">Reference proteome</keyword>
<accession>A0A5C6AUV2</accession>
<sequence length="803" mass="86597">MFGCVSTGVMHCDVGSSGVALADNLEWTNTLNPASPSVTTVSQSGRPIDWSQTQTPAQENESEKLKVPSTLPTESVHSVVGIRDVQGANSTSRPAGTTIQLLPPRRDPVPPAAPANSELTLQSPAFSDRVAPTVGASQATPLATPRAARLVTRDDAQILGFRTTWQLDVPSFRQSGQEIVLHVPENESHEDHGHTQNKEIAAHTDAPPAVAQLQAPVAVGSGLPKGLPAKLPADLAESNAERTTESRPSATLPGSLSSLPVGNRQYFPAFMAPTGSQDDSDNEAPQPPSTGPVTGSGLRTPGPDSLYENVLRPEDSSPSQSSLAPIEEMPPLDELVEPEIASSSTPVSPTKIVDEGSNEGDGEASEPTEVEGDVSLPNDLTIEDMLSAGDAKPARLSPTDIKPLKIVIDGPLAEASKLKNAESEIDLKDVQEDKEAQDDIEPLPVGRLSQLDATGRLKLHAEPTALEIIPPTIARLKSPVLRTLQTFHARTENADSRSNWGMMHQIMAYGADTRIIARGRNYSAIAWMAGNNVCRGSRLMTTAGGKIQVREGTGLQGHQAQFLAIMSLVGVPSTYPLYVGNQRFQIKDLVEVEAAACEDGKELTFTLIGLSHYLDTDTTWTGAKGETWDFDRLIAAELSQPIVGAACGGTHRLMSFAHALRKRRLEGQPITGQWKRAEDFLNEFVQYTYSLQNRDGSMSTNWFESPEDNGDLARKVQTTGHMVEFLLTHLPDEELGDIRMSRAITFLVNAMGRIQIDDSAVGYRGHALRSLAMYHRRMYGIAADYPAPSMATQPARSSVRRQR</sequence>
<comment type="caution">
    <text evidence="2">The sequence shown here is derived from an EMBL/GenBank/DDBJ whole genome shotgun (WGS) entry which is preliminary data.</text>
</comment>
<feature type="compositionally biased region" description="Polar residues" evidence="1">
    <location>
        <begin position="87"/>
        <end position="100"/>
    </location>
</feature>
<dbReference type="RefSeq" id="WP_231602508.1">
    <property type="nucleotide sequence ID" value="NZ_SJPM01000001.1"/>
</dbReference>
<proteinExistence type="predicted"/>
<evidence type="ECO:0000256" key="1">
    <source>
        <dbReference type="SAM" id="MobiDB-lite"/>
    </source>
</evidence>
<evidence type="ECO:0000313" key="2">
    <source>
        <dbReference type="EMBL" id="TWU03211.1"/>
    </source>
</evidence>
<gene>
    <name evidence="2" type="ORF">Pla100_01290</name>
</gene>
<feature type="region of interest" description="Disordered" evidence="1">
    <location>
        <begin position="36"/>
        <end position="63"/>
    </location>
</feature>
<evidence type="ECO:0000313" key="3">
    <source>
        <dbReference type="Proteomes" id="UP000316213"/>
    </source>
</evidence>
<dbReference type="AlphaFoldDB" id="A0A5C6AUV2"/>
<feature type="region of interest" description="Disordered" evidence="1">
    <location>
        <begin position="234"/>
        <end position="325"/>
    </location>
</feature>
<feature type="region of interest" description="Disordered" evidence="1">
    <location>
        <begin position="339"/>
        <end position="374"/>
    </location>
</feature>
<name>A0A5C6AUV2_9BACT</name>
<protein>
    <submittedName>
        <fullName evidence="2">Uncharacterized protein</fullName>
    </submittedName>
</protein>
<reference evidence="2 3" key="1">
    <citation type="submission" date="2019-02" db="EMBL/GenBank/DDBJ databases">
        <title>Deep-cultivation of Planctomycetes and their phenomic and genomic characterization uncovers novel biology.</title>
        <authorList>
            <person name="Wiegand S."/>
            <person name="Jogler M."/>
            <person name="Boedeker C."/>
            <person name="Pinto D."/>
            <person name="Vollmers J."/>
            <person name="Rivas-Marin E."/>
            <person name="Kohn T."/>
            <person name="Peeters S.H."/>
            <person name="Heuer A."/>
            <person name="Rast P."/>
            <person name="Oberbeckmann S."/>
            <person name="Bunk B."/>
            <person name="Jeske O."/>
            <person name="Meyerdierks A."/>
            <person name="Storesund J.E."/>
            <person name="Kallscheuer N."/>
            <person name="Luecker S."/>
            <person name="Lage O.M."/>
            <person name="Pohl T."/>
            <person name="Merkel B.J."/>
            <person name="Hornburger P."/>
            <person name="Mueller R.-W."/>
            <person name="Bruemmer F."/>
            <person name="Labrenz M."/>
            <person name="Spormann A.M."/>
            <person name="Op Den Camp H."/>
            <person name="Overmann J."/>
            <person name="Amann R."/>
            <person name="Jetten M.S.M."/>
            <person name="Mascher T."/>
            <person name="Medema M.H."/>
            <person name="Devos D.P."/>
            <person name="Kaster A.-K."/>
            <person name="Ovreas L."/>
            <person name="Rohde M."/>
            <person name="Galperin M.Y."/>
            <person name="Jogler C."/>
        </authorList>
    </citation>
    <scope>NUCLEOTIDE SEQUENCE [LARGE SCALE GENOMIC DNA]</scope>
    <source>
        <strain evidence="2 3">Pla100</strain>
    </source>
</reference>
<feature type="region of interest" description="Disordered" evidence="1">
    <location>
        <begin position="87"/>
        <end position="115"/>
    </location>
</feature>
<feature type="compositionally biased region" description="Acidic residues" evidence="1">
    <location>
        <begin position="356"/>
        <end position="372"/>
    </location>
</feature>
<feature type="compositionally biased region" description="Polar residues" evidence="1">
    <location>
        <begin position="36"/>
        <end position="59"/>
    </location>
</feature>
<dbReference type="EMBL" id="SJPM01000001">
    <property type="protein sequence ID" value="TWU03211.1"/>
    <property type="molecule type" value="Genomic_DNA"/>
</dbReference>